<dbReference type="GO" id="GO:0008483">
    <property type="term" value="F:transaminase activity"/>
    <property type="evidence" value="ECO:0007669"/>
    <property type="project" value="UniProtKB-KW"/>
</dbReference>
<dbReference type="EC" id="2.6.1.-" evidence="6"/>
<dbReference type="InterPro" id="IPR015421">
    <property type="entry name" value="PyrdxlP-dep_Trfase_major"/>
</dbReference>
<dbReference type="Pfam" id="PF01041">
    <property type="entry name" value="DegT_DnrJ_EryC1"/>
    <property type="match status" value="1"/>
</dbReference>
<evidence type="ECO:0000256" key="3">
    <source>
        <dbReference type="PIRSR" id="PIRSR000390-1"/>
    </source>
</evidence>
<evidence type="ECO:0000256" key="4">
    <source>
        <dbReference type="PIRSR" id="PIRSR000390-2"/>
    </source>
</evidence>
<dbReference type="InterPro" id="IPR015424">
    <property type="entry name" value="PyrdxlP-dep_Trfase"/>
</dbReference>
<protein>
    <submittedName>
        <fullName evidence="6">UDP-4-amino-4-deoxy-L-arabinose--oxoglutarate aminotransferase (EC)</fullName>
        <ecNumber evidence="6">2.6.1.-</ecNumber>
    </submittedName>
</protein>
<reference evidence="6" key="1">
    <citation type="submission" date="2020-01" db="EMBL/GenBank/DDBJ databases">
        <authorList>
            <person name="Meier V. D."/>
            <person name="Meier V D."/>
        </authorList>
    </citation>
    <scope>NUCLEOTIDE SEQUENCE</scope>
    <source>
        <strain evidence="6">HLG_WM_MAG_05</strain>
    </source>
</reference>
<feature type="active site" description="Proton acceptor" evidence="3">
    <location>
        <position position="181"/>
    </location>
</feature>
<accession>A0A6S6SRU1</accession>
<dbReference type="PANTHER" id="PTHR30244">
    <property type="entry name" value="TRANSAMINASE"/>
    <property type="match status" value="1"/>
</dbReference>
<evidence type="ECO:0000256" key="2">
    <source>
        <dbReference type="ARBA" id="ARBA00037999"/>
    </source>
</evidence>
<feature type="modified residue" description="N6-(pyridoxal phosphate)lysine" evidence="4">
    <location>
        <position position="181"/>
    </location>
</feature>
<dbReference type="PANTHER" id="PTHR30244:SF9">
    <property type="entry name" value="PROTEIN RV3402C"/>
    <property type="match status" value="1"/>
</dbReference>
<dbReference type="GO" id="GO:0000271">
    <property type="term" value="P:polysaccharide biosynthetic process"/>
    <property type="evidence" value="ECO:0007669"/>
    <property type="project" value="TreeGrafter"/>
</dbReference>
<organism evidence="6">
    <name type="scientific">uncultured Sulfurovum sp</name>
    <dbReference type="NCBI Taxonomy" id="269237"/>
    <lineage>
        <taxon>Bacteria</taxon>
        <taxon>Pseudomonadati</taxon>
        <taxon>Campylobacterota</taxon>
        <taxon>Epsilonproteobacteria</taxon>
        <taxon>Campylobacterales</taxon>
        <taxon>Sulfurovaceae</taxon>
        <taxon>Sulfurovum</taxon>
        <taxon>environmental samples</taxon>
    </lineage>
</organism>
<sequence>MIPISKVWYPNKNNFLTYIDKVYETGWLTNNGPLVQELEERLEKYLGVKNLLCVASGSSALEMAYSLLELKDEVISTPFTFVATTDTILEQGLTPVYADIHKDYLTLDPTKIEASITPKTTAIVPVHVFGNACQVDEILEVANEHNLKVVFDASHAFAVNYKGQSILNYGDISTLSFNAVKLFHSVEGGAIIIKDDALYEKAKAMRQYGTTSLDGSDSFAGLNTKMNELEAAMGLAVLDEITPVMDERKKSYLYYKEHLYDVVQMLRENEDANFNYSYCPLIFNSIEEMNAVQTALMENGIKPRRYFAPSLDQLSYVEKRDTMHISQEVTSKILALPLHSDAEKIAVPVILEALQAFRSENR</sequence>
<evidence type="ECO:0000256" key="1">
    <source>
        <dbReference type="ARBA" id="ARBA00022898"/>
    </source>
</evidence>
<comment type="similarity">
    <text evidence="2 5">Belongs to the DegT/DnrJ/EryC1 family.</text>
</comment>
<dbReference type="GO" id="GO:0030170">
    <property type="term" value="F:pyridoxal phosphate binding"/>
    <property type="evidence" value="ECO:0007669"/>
    <property type="project" value="TreeGrafter"/>
</dbReference>
<evidence type="ECO:0000256" key="5">
    <source>
        <dbReference type="RuleBase" id="RU004508"/>
    </source>
</evidence>
<keyword evidence="1 4" id="KW-0663">Pyridoxal phosphate</keyword>
<keyword evidence="6" id="KW-0032">Aminotransferase</keyword>
<name>A0A6S6SRU1_9BACT</name>
<proteinExistence type="inferred from homology"/>
<gene>
    <name evidence="6" type="ORF">HELGO_WM13257</name>
</gene>
<dbReference type="CDD" id="cd00616">
    <property type="entry name" value="AHBA_syn"/>
    <property type="match status" value="1"/>
</dbReference>
<evidence type="ECO:0000313" key="6">
    <source>
        <dbReference type="EMBL" id="CAA6807643.1"/>
    </source>
</evidence>
<dbReference type="SUPFAM" id="SSF53383">
    <property type="entry name" value="PLP-dependent transferases"/>
    <property type="match status" value="1"/>
</dbReference>
<dbReference type="AlphaFoldDB" id="A0A6S6SRU1"/>
<dbReference type="InterPro" id="IPR000653">
    <property type="entry name" value="DegT/StrS_aminotransferase"/>
</dbReference>
<keyword evidence="6" id="KW-0808">Transferase</keyword>
<dbReference type="Gene3D" id="3.40.640.10">
    <property type="entry name" value="Type I PLP-dependent aspartate aminotransferase-like (Major domain)"/>
    <property type="match status" value="1"/>
</dbReference>
<dbReference type="EMBL" id="CACVAU010000026">
    <property type="protein sequence ID" value="CAA6807643.1"/>
    <property type="molecule type" value="Genomic_DNA"/>
</dbReference>
<dbReference type="PIRSF" id="PIRSF000390">
    <property type="entry name" value="PLP_StrS"/>
    <property type="match status" value="1"/>
</dbReference>